<evidence type="ECO:0000256" key="1">
    <source>
        <dbReference type="SAM" id="MobiDB-lite"/>
    </source>
</evidence>
<dbReference type="EMBL" id="CADCUT010000231">
    <property type="protein sequence ID" value="CAA9440190.1"/>
    <property type="molecule type" value="Genomic_DNA"/>
</dbReference>
<organism evidence="2">
    <name type="scientific">uncultured Rubrobacteraceae bacterium</name>
    <dbReference type="NCBI Taxonomy" id="349277"/>
    <lineage>
        <taxon>Bacteria</taxon>
        <taxon>Bacillati</taxon>
        <taxon>Actinomycetota</taxon>
        <taxon>Rubrobacteria</taxon>
        <taxon>Rubrobacterales</taxon>
        <taxon>Rubrobacteraceae</taxon>
        <taxon>environmental samples</taxon>
    </lineage>
</organism>
<gene>
    <name evidence="2" type="ORF">AVDCRST_MAG03-3930</name>
</gene>
<feature type="non-terminal residue" evidence="2">
    <location>
        <position position="148"/>
    </location>
</feature>
<sequence>DHLRQRPRLRGPLGRAAEPGERGGGGRVRDLAGPRPGAGRGNGGEGGPGVRRPVVRAVGALRGPRRQARAHTLLRRGLLRGRAPPDGILEVPRRHDRRGRPCDLHLRLPRGTGTPVRPGLAGGVRGRDRRCGRGRCRPAPEAGRDRAV</sequence>
<evidence type="ECO:0000313" key="2">
    <source>
        <dbReference type="EMBL" id="CAA9440190.1"/>
    </source>
</evidence>
<reference evidence="2" key="1">
    <citation type="submission" date="2020-02" db="EMBL/GenBank/DDBJ databases">
        <authorList>
            <person name="Meier V. D."/>
        </authorList>
    </citation>
    <scope>NUCLEOTIDE SEQUENCE</scope>
    <source>
        <strain evidence="2">AVDCRST_MAG03</strain>
    </source>
</reference>
<feature type="compositionally biased region" description="Gly residues" evidence="1">
    <location>
        <begin position="36"/>
        <end position="49"/>
    </location>
</feature>
<feature type="non-terminal residue" evidence="2">
    <location>
        <position position="1"/>
    </location>
</feature>
<feature type="region of interest" description="Disordered" evidence="1">
    <location>
        <begin position="1"/>
        <end position="52"/>
    </location>
</feature>
<proteinExistence type="predicted"/>
<accession>A0A6J4QDS9</accession>
<protein>
    <submittedName>
        <fullName evidence="2">Uncharacterized protein</fullName>
    </submittedName>
</protein>
<name>A0A6J4QDS9_9ACTN</name>
<feature type="region of interest" description="Disordered" evidence="1">
    <location>
        <begin position="82"/>
        <end position="148"/>
    </location>
</feature>
<dbReference type="AlphaFoldDB" id="A0A6J4QDS9"/>